<evidence type="ECO:0000313" key="3">
    <source>
        <dbReference type="Proteomes" id="UP001458880"/>
    </source>
</evidence>
<accession>A0AAW1ITU0</accession>
<dbReference type="Proteomes" id="UP001458880">
    <property type="component" value="Unassembled WGS sequence"/>
</dbReference>
<keyword evidence="1" id="KW-0812">Transmembrane</keyword>
<reference evidence="2 3" key="1">
    <citation type="journal article" date="2024" name="BMC Genomics">
        <title>De novo assembly and annotation of Popillia japonica's genome with initial clues to its potential as an invasive pest.</title>
        <authorList>
            <person name="Cucini C."/>
            <person name="Boschi S."/>
            <person name="Funari R."/>
            <person name="Cardaioli E."/>
            <person name="Iannotti N."/>
            <person name="Marturano G."/>
            <person name="Paoli F."/>
            <person name="Bruttini M."/>
            <person name="Carapelli A."/>
            <person name="Frati F."/>
            <person name="Nardi F."/>
        </authorList>
    </citation>
    <scope>NUCLEOTIDE SEQUENCE [LARGE SCALE GENOMIC DNA]</scope>
    <source>
        <strain evidence="2">DMR45628</strain>
    </source>
</reference>
<keyword evidence="1" id="KW-1133">Transmembrane helix</keyword>
<dbReference type="Pfam" id="PF06477">
    <property type="entry name" value="DUF1091"/>
    <property type="match status" value="1"/>
</dbReference>
<dbReference type="EMBL" id="JASPKY010000542">
    <property type="protein sequence ID" value="KAK9693443.1"/>
    <property type="molecule type" value="Genomic_DNA"/>
</dbReference>
<gene>
    <name evidence="2" type="ORF">QE152_g34191</name>
</gene>
<comment type="caution">
    <text evidence="2">The sequence shown here is derived from an EMBL/GenBank/DDBJ whole genome shotgun (WGS) entry which is preliminary data.</text>
</comment>
<sequence length="204" mass="23763">MTPVAILRKPLAFFMRLKLYAALMVWYIAIIGNDILVVSGDMSSFQQNDYTVEFHHVHLEFFDRKFVRTFDLKNVKPNRTHKAFAMTFNLLTDIKDDGRYKINLKGFRLLGNGLDHLICQFNIDVCQALRKNTFGLMQMIRAGNMTTCPITKGYYYANNFVVDEKKMPPYMPEGRYKVMIAILDGNTPMTRTSLFMDIIYKIKN</sequence>
<evidence type="ECO:0000256" key="1">
    <source>
        <dbReference type="SAM" id="Phobius"/>
    </source>
</evidence>
<evidence type="ECO:0000313" key="2">
    <source>
        <dbReference type="EMBL" id="KAK9693443.1"/>
    </source>
</evidence>
<proteinExistence type="predicted"/>
<name>A0AAW1ITU0_POPJA</name>
<organism evidence="2 3">
    <name type="scientific">Popillia japonica</name>
    <name type="common">Japanese beetle</name>
    <dbReference type="NCBI Taxonomy" id="7064"/>
    <lineage>
        <taxon>Eukaryota</taxon>
        <taxon>Metazoa</taxon>
        <taxon>Ecdysozoa</taxon>
        <taxon>Arthropoda</taxon>
        <taxon>Hexapoda</taxon>
        <taxon>Insecta</taxon>
        <taxon>Pterygota</taxon>
        <taxon>Neoptera</taxon>
        <taxon>Endopterygota</taxon>
        <taxon>Coleoptera</taxon>
        <taxon>Polyphaga</taxon>
        <taxon>Scarabaeiformia</taxon>
        <taxon>Scarabaeidae</taxon>
        <taxon>Rutelinae</taxon>
        <taxon>Popillia</taxon>
    </lineage>
</organism>
<protein>
    <recommendedName>
        <fullName evidence="4">MD-2-related lipid-recognition domain-containing protein</fullName>
    </recommendedName>
</protein>
<keyword evidence="1" id="KW-0472">Membrane</keyword>
<feature type="transmembrane region" description="Helical" evidence="1">
    <location>
        <begin position="20"/>
        <end position="38"/>
    </location>
</feature>
<evidence type="ECO:0008006" key="4">
    <source>
        <dbReference type="Google" id="ProtNLM"/>
    </source>
</evidence>
<dbReference type="SMART" id="SM00697">
    <property type="entry name" value="DM8"/>
    <property type="match status" value="1"/>
</dbReference>
<dbReference type="AlphaFoldDB" id="A0AAW1ITU0"/>
<keyword evidence="3" id="KW-1185">Reference proteome</keyword>
<dbReference type="InterPro" id="IPR010512">
    <property type="entry name" value="DUF1091"/>
</dbReference>
<dbReference type="PANTHER" id="PTHR20898">
    <property type="entry name" value="DAEDALUS ON 3-RELATED-RELATED"/>
    <property type="match status" value="1"/>
</dbReference>
<dbReference type="PANTHER" id="PTHR20898:SF0">
    <property type="entry name" value="DAEDALUS ON 3-RELATED"/>
    <property type="match status" value="1"/>
</dbReference>